<comment type="function">
    <text evidence="8">Inositol phosphate kinase with a broad substrate specificity.</text>
</comment>
<evidence type="ECO:0000313" key="9">
    <source>
        <dbReference type="EMBL" id="GKV18588.1"/>
    </source>
</evidence>
<dbReference type="GO" id="GO:0051765">
    <property type="term" value="F:inositol tetrakisphosphate kinase activity"/>
    <property type="evidence" value="ECO:0007669"/>
    <property type="project" value="TreeGrafter"/>
</dbReference>
<evidence type="ECO:0000256" key="3">
    <source>
        <dbReference type="ARBA" id="ARBA00022741"/>
    </source>
</evidence>
<evidence type="ECO:0000256" key="2">
    <source>
        <dbReference type="ARBA" id="ARBA00022679"/>
    </source>
</evidence>
<comment type="similarity">
    <text evidence="1 8">Belongs to the inositol phosphokinase (IPK) family.</text>
</comment>
<keyword evidence="2 8" id="KW-0808">Transferase</keyword>
<keyword evidence="10" id="KW-1185">Reference proteome</keyword>
<dbReference type="EMBL" id="BPVZ01000051">
    <property type="protein sequence ID" value="GKV18588.1"/>
    <property type="molecule type" value="Genomic_DNA"/>
</dbReference>
<dbReference type="GO" id="GO:0008440">
    <property type="term" value="F:inositol-1,4,5-trisphosphate 3-kinase activity"/>
    <property type="evidence" value="ECO:0007669"/>
    <property type="project" value="TreeGrafter"/>
</dbReference>
<dbReference type="InterPro" id="IPR038286">
    <property type="entry name" value="IPK_sf"/>
</dbReference>
<evidence type="ECO:0000256" key="4">
    <source>
        <dbReference type="ARBA" id="ARBA00022777"/>
    </source>
</evidence>
<keyword evidence="5 8" id="KW-0067">ATP-binding</keyword>
<reference evidence="9 10" key="1">
    <citation type="journal article" date="2021" name="Commun. Biol.">
        <title>The genome of Shorea leprosula (Dipterocarpaceae) highlights the ecological relevance of drought in aseasonal tropical rainforests.</title>
        <authorList>
            <person name="Ng K.K.S."/>
            <person name="Kobayashi M.J."/>
            <person name="Fawcett J.A."/>
            <person name="Hatakeyama M."/>
            <person name="Paape T."/>
            <person name="Ng C.H."/>
            <person name="Ang C.C."/>
            <person name="Tnah L.H."/>
            <person name="Lee C.T."/>
            <person name="Nishiyama T."/>
            <person name="Sese J."/>
            <person name="O'Brien M.J."/>
            <person name="Copetti D."/>
            <person name="Mohd Noor M.I."/>
            <person name="Ong R.C."/>
            <person name="Putra M."/>
            <person name="Sireger I.Z."/>
            <person name="Indrioko S."/>
            <person name="Kosugi Y."/>
            <person name="Izuno A."/>
            <person name="Isagi Y."/>
            <person name="Lee S.L."/>
            <person name="Shimizu K.K."/>
        </authorList>
    </citation>
    <scope>NUCLEOTIDE SEQUENCE [LARGE SCALE GENOMIC DNA]</scope>
    <source>
        <strain evidence="9">214</strain>
    </source>
</reference>
<dbReference type="PANTHER" id="PTHR12400">
    <property type="entry name" value="INOSITOL POLYPHOSPHATE KINASE"/>
    <property type="match status" value="1"/>
</dbReference>
<dbReference type="Proteomes" id="UP001054252">
    <property type="component" value="Unassembled WGS sequence"/>
</dbReference>
<comment type="caution">
    <text evidence="9">The sequence shown here is derived from an EMBL/GenBank/DDBJ whole genome shotgun (WGS) entry which is preliminary data.</text>
</comment>
<protein>
    <recommendedName>
        <fullName evidence="8">Inositol polyphosphate multikinase</fullName>
        <ecNumber evidence="8">2.7.1.140</ecNumber>
        <ecNumber evidence="8">2.7.1.151</ecNumber>
    </recommendedName>
</protein>
<dbReference type="AlphaFoldDB" id="A0AAV5K4X0"/>
<accession>A0AAV5K4X0</accession>
<evidence type="ECO:0000256" key="5">
    <source>
        <dbReference type="ARBA" id="ARBA00022840"/>
    </source>
</evidence>
<sequence>MPPLANSTRPDSARVPFSASVLKLGRSSLAPVTAGNWSETRGFSAGKRISIGISDESIPLSGFHSDFEVTNSSLFRAHRASDGKLGPLIDDSGRFYKPLQVGELGSREVAFYRDFSTNAEIPDYIRKFFPVFYGTETVEASNGSGLCSHLVLQDLVSGRYNPSVVDIKIGSRTWYPEACEDCIEKCLKKDRKSTSVSLGFRISGLRVFESKESGFWKLGKKQVSNFTSRMLD</sequence>
<evidence type="ECO:0000256" key="6">
    <source>
        <dbReference type="ARBA" id="ARBA00036164"/>
    </source>
</evidence>
<proteinExistence type="inferred from homology"/>
<evidence type="ECO:0000256" key="8">
    <source>
        <dbReference type="RuleBase" id="RU363090"/>
    </source>
</evidence>
<organism evidence="9 10">
    <name type="scientific">Rubroshorea leprosula</name>
    <dbReference type="NCBI Taxonomy" id="152421"/>
    <lineage>
        <taxon>Eukaryota</taxon>
        <taxon>Viridiplantae</taxon>
        <taxon>Streptophyta</taxon>
        <taxon>Embryophyta</taxon>
        <taxon>Tracheophyta</taxon>
        <taxon>Spermatophyta</taxon>
        <taxon>Magnoliopsida</taxon>
        <taxon>eudicotyledons</taxon>
        <taxon>Gunneridae</taxon>
        <taxon>Pentapetalae</taxon>
        <taxon>rosids</taxon>
        <taxon>malvids</taxon>
        <taxon>Malvales</taxon>
        <taxon>Dipterocarpaceae</taxon>
        <taxon>Rubroshorea</taxon>
    </lineage>
</organism>
<dbReference type="EC" id="2.7.1.140" evidence="8"/>
<evidence type="ECO:0000256" key="7">
    <source>
        <dbReference type="ARBA" id="ARBA00036525"/>
    </source>
</evidence>
<dbReference type="Pfam" id="PF03770">
    <property type="entry name" value="IPK"/>
    <property type="match status" value="1"/>
</dbReference>
<comment type="catalytic activity">
    <reaction evidence="7 8">
        <text>1D-myo-inositol 1,3,4,6-tetrakisphosphate + ATP = 1D-myo-inositol 1,3,4,5,6-pentakisphosphate + ADP + H(+)</text>
        <dbReference type="Rhea" id="RHEA:12717"/>
        <dbReference type="ChEBI" id="CHEBI:15378"/>
        <dbReference type="ChEBI" id="CHEBI:30616"/>
        <dbReference type="ChEBI" id="CHEBI:57660"/>
        <dbReference type="ChEBI" id="CHEBI:57733"/>
        <dbReference type="ChEBI" id="CHEBI:456216"/>
        <dbReference type="EC" id="2.7.1.140"/>
    </reaction>
</comment>
<gene>
    <name evidence="9" type="ORF">SLEP1_g28948</name>
</gene>
<evidence type="ECO:0000313" key="10">
    <source>
        <dbReference type="Proteomes" id="UP001054252"/>
    </source>
</evidence>
<dbReference type="GO" id="GO:0005524">
    <property type="term" value="F:ATP binding"/>
    <property type="evidence" value="ECO:0007669"/>
    <property type="project" value="UniProtKB-KW"/>
</dbReference>
<dbReference type="Gene3D" id="3.30.470.160">
    <property type="entry name" value="Inositol polyphosphate kinase"/>
    <property type="match status" value="1"/>
</dbReference>
<dbReference type="EC" id="2.7.1.151" evidence="8"/>
<keyword evidence="3 8" id="KW-0547">Nucleotide-binding</keyword>
<keyword evidence="4 8" id="KW-0418">Kinase</keyword>
<dbReference type="PANTHER" id="PTHR12400:SF51">
    <property type="entry name" value="INOSITOL POLYPHOSPHATE MULTIKINASE"/>
    <property type="match status" value="1"/>
</dbReference>
<dbReference type="GO" id="GO:0032958">
    <property type="term" value="P:inositol phosphate biosynthetic process"/>
    <property type="evidence" value="ECO:0007669"/>
    <property type="project" value="InterPro"/>
</dbReference>
<dbReference type="SUPFAM" id="SSF56104">
    <property type="entry name" value="SAICAR synthase-like"/>
    <property type="match status" value="1"/>
</dbReference>
<dbReference type="GO" id="GO:0005634">
    <property type="term" value="C:nucleus"/>
    <property type="evidence" value="ECO:0007669"/>
    <property type="project" value="TreeGrafter"/>
</dbReference>
<name>A0AAV5K4X0_9ROSI</name>
<dbReference type="GO" id="GO:0005737">
    <property type="term" value="C:cytoplasm"/>
    <property type="evidence" value="ECO:0007669"/>
    <property type="project" value="TreeGrafter"/>
</dbReference>
<dbReference type="InterPro" id="IPR005522">
    <property type="entry name" value="IPK"/>
</dbReference>
<evidence type="ECO:0000256" key="1">
    <source>
        <dbReference type="ARBA" id="ARBA00007374"/>
    </source>
</evidence>
<comment type="catalytic activity">
    <reaction evidence="6 8">
        <text>1D-myo-inositol 1,4,5-trisphosphate + 2 ATP = 1D-myo-inositol 1,3,4,5,6-pentakisphosphate + 2 ADP + 2 H(+)</text>
        <dbReference type="Rhea" id="RHEA:32359"/>
        <dbReference type="ChEBI" id="CHEBI:15378"/>
        <dbReference type="ChEBI" id="CHEBI:30616"/>
        <dbReference type="ChEBI" id="CHEBI:57733"/>
        <dbReference type="ChEBI" id="CHEBI:203600"/>
        <dbReference type="ChEBI" id="CHEBI:456216"/>
        <dbReference type="EC" id="2.7.1.151"/>
    </reaction>
</comment>